<dbReference type="NCBIfam" id="NF001591">
    <property type="entry name" value="PRK00393.1"/>
    <property type="match status" value="1"/>
</dbReference>
<dbReference type="InterPro" id="IPR000926">
    <property type="entry name" value="RibA"/>
</dbReference>
<organism evidence="12 13">
    <name type="scientific">Pelomonas lactea</name>
    <dbReference type="NCBI Taxonomy" id="3299030"/>
    <lineage>
        <taxon>Bacteria</taxon>
        <taxon>Pseudomonadati</taxon>
        <taxon>Pseudomonadota</taxon>
        <taxon>Betaproteobacteria</taxon>
        <taxon>Burkholderiales</taxon>
        <taxon>Sphaerotilaceae</taxon>
        <taxon>Roseateles</taxon>
    </lineage>
</organism>
<evidence type="ECO:0000256" key="2">
    <source>
        <dbReference type="ARBA" id="ARBA00004853"/>
    </source>
</evidence>
<evidence type="ECO:0000256" key="7">
    <source>
        <dbReference type="ARBA" id="ARBA00022801"/>
    </source>
</evidence>
<dbReference type="EC" id="3.5.4.25" evidence="3"/>
<accession>A0ABW7GR00</accession>
<dbReference type="GO" id="GO:0003935">
    <property type="term" value="F:GTP cyclohydrolase II activity"/>
    <property type="evidence" value="ECO:0007669"/>
    <property type="project" value="UniProtKB-EC"/>
</dbReference>
<keyword evidence="7 12" id="KW-0378">Hydrolase</keyword>
<keyword evidence="4" id="KW-0686">Riboflavin biosynthesis</keyword>
<evidence type="ECO:0000256" key="4">
    <source>
        <dbReference type="ARBA" id="ARBA00022619"/>
    </source>
</evidence>
<comment type="pathway">
    <text evidence="2">Cofactor biosynthesis; riboflavin biosynthesis; 5-amino-6-(D-ribitylamino)uracil from GTP: step 1/4.</text>
</comment>
<evidence type="ECO:0000313" key="12">
    <source>
        <dbReference type="EMBL" id="MFG6464145.1"/>
    </source>
</evidence>
<dbReference type="Gene3D" id="3.40.50.10990">
    <property type="entry name" value="GTP cyclohydrolase II"/>
    <property type="match status" value="1"/>
</dbReference>
<keyword evidence="6" id="KW-0547">Nucleotide-binding</keyword>
<keyword evidence="13" id="KW-1185">Reference proteome</keyword>
<keyword evidence="5" id="KW-0479">Metal-binding</keyword>
<sequence>MPLANGATPAMCTFDSLADRRDGHFALRFAAQDGTQAPLVRIHSSCVTGDMLGSERCDCGPQLRESIDLFTRRGGVLIYLNQEGRGIGLTQKIDAYAMQDGGLDTFAANRALGFRDDERDYLVAAQIIDVLLPGLAIRLLTNNPEKAVALEYYGIQVEACIPTGVFATAANRRYLQAKLAAGHVLPASSLMPKSKANA</sequence>
<evidence type="ECO:0000256" key="10">
    <source>
        <dbReference type="ARBA" id="ARBA00049295"/>
    </source>
</evidence>
<comment type="catalytic activity">
    <reaction evidence="10">
        <text>GTP + 4 H2O = 2,5-diamino-6-hydroxy-4-(5-phosphoribosylamino)-pyrimidine + formate + 2 phosphate + 3 H(+)</text>
        <dbReference type="Rhea" id="RHEA:23704"/>
        <dbReference type="ChEBI" id="CHEBI:15377"/>
        <dbReference type="ChEBI" id="CHEBI:15378"/>
        <dbReference type="ChEBI" id="CHEBI:15740"/>
        <dbReference type="ChEBI" id="CHEBI:37565"/>
        <dbReference type="ChEBI" id="CHEBI:43474"/>
        <dbReference type="ChEBI" id="CHEBI:58614"/>
        <dbReference type="EC" id="3.5.4.25"/>
    </reaction>
</comment>
<evidence type="ECO:0000259" key="11">
    <source>
        <dbReference type="Pfam" id="PF00925"/>
    </source>
</evidence>
<dbReference type="RefSeq" id="WP_394513731.1">
    <property type="nucleotide sequence ID" value="NZ_JBIGHX010000009.1"/>
</dbReference>
<dbReference type="Proteomes" id="UP001606302">
    <property type="component" value="Unassembled WGS sequence"/>
</dbReference>
<evidence type="ECO:0000256" key="6">
    <source>
        <dbReference type="ARBA" id="ARBA00022741"/>
    </source>
</evidence>
<evidence type="ECO:0000256" key="9">
    <source>
        <dbReference type="ARBA" id="ARBA00023134"/>
    </source>
</evidence>
<proteinExistence type="predicted"/>
<keyword evidence="8" id="KW-0862">Zinc</keyword>
<dbReference type="Pfam" id="PF00925">
    <property type="entry name" value="GTP_cyclohydro2"/>
    <property type="match status" value="1"/>
</dbReference>
<dbReference type="EMBL" id="JBIGHX010000009">
    <property type="protein sequence ID" value="MFG6464145.1"/>
    <property type="molecule type" value="Genomic_DNA"/>
</dbReference>
<evidence type="ECO:0000256" key="5">
    <source>
        <dbReference type="ARBA" id="ARBA00022723"/>
    </source>
</evidence>
<protein>
    <recommendedName>
        <fullName evidence="3">GTP cyclohydrolase II</fullName>
        <ecNumber evidence="3">3.5.4.25</ecNumber>
    </recommendedName>
</protein>
<evidence type="ECO:0000313" key="13">
    <source>
        <dbReference type="Proteomes" id="UP001606302"/>
    </source>
</evidence>
<evidence type="ECO:0000256" key="3">
    <source>
        <dbReference type="ARBA" id="ARBA00012762"/>
    </source>
</evidence>
<feature type="domain" description="GTP cyclohydrolase II" evidence="11">
    <location>
        <begin position="11"/>
        <end position="161"/>
    </location>
</feature>
<dbReference type="CDD" id="cd00641">
    <property type="entry name" value="GTP_cyclohydro2"/>
    <property type="match status" value="1"/>
</dbReference>
<name>A0ABW7GR00_9BURK</name>
<dbReference type="PANTHER" id="PTHR21327">
    <property type="entry name" value="GTP CYCLOHYDROLASE II-RELATED"/>
    <property type="match status" value="1"/>
</dbReference>
<dbReference type="InterPro" id="IPR032677">
    <property type="entry name" value="GTP_cyclohydro_II"/>
</dbReference>
<reference evidence="12 13" key="1">
    <citation type="submission" date="2024-08" db="EMBL/GenBank/DDBJ databases">
        <authorList>
            <person name="Lu H."/>
        </authorList>
    </citation>
    <scope>NUCLEOTIDE SEQUENCE [LARGE SCALE GENOMIC DNA]</scope>
    <source>
        <strain evidence="12 13">DXS20W</strain>
    </source>
</reference>
<comment type="caution">
    <text evidence="12">The sequence shown here is derived from an EMBL/GenBank/DDBJ whole genome shotgun (WGS) entry which is preliminary data.</text>
</comment>
<comment type="cofactor">
    <cofactor evidence="1">
        <name>Zn(2+)</name>
        <dbReference type="ChEBI" id="CHEBI:29105"/>
    </cofactor>
</comment>
<evidence type="ECO:0000256" key="1">
    <source>
        <dbReference type="ARBA" id="ARBA00001947"/>
    </source>
</evidence>
<dbReference type="InterPro" id="IPR036144">
    <property type="entry name" value="RibA-like_sf"/>
</dbReference>
<dbReference type="PANTHER" id="PTHR21327:SF18">
    <property type="entry name" value="3,4-DIHYDROXY-2-BUTANONE 4-PHOSPHATE SYNTHASE"/>
    <property type="match status" value="1"/>
</dbReference>
<keyword evidence="9" id="KW-0342">GTP-binding</keyword>
<dbReference type="SUPFAM" id="SSF142695">
    <property type="entry name" value="RibA-like"/>
    <property type="match status" value="1"/>
</dbReference>
<evidence type="ECO:0000256" key="8">
    <source>
        <dbReference type="ARBA" id="ARBA00022833"/>
    </source>
</evidence>
<gene>
    <name evidence="12" type="primary">ribA</name>
    <name evidence="12" type="ORF">ACG04Q_21430</name>
</gene>